<dbReference type="AlphaFoldDB" id="A0A3N6WKX0"/>
<dbReference type="Gene3D" id="3.90.1530.10">
    <property type="entry name" value="Conserved hypothetical protein from pyrococcus furiosus pfu- 392566-001, ParB domain"/>
    <property type="match status" value="1"/>
</dbReference>
<evidence type="ECO:0000313" key="4">
    <source>
        <dbReference type="Proteomes" id="UP000275225"/>
    </source>
</evidence>
<name>A0A3N6WKX0_9ACTN</name>
<evidence type="ECO:0000259" key="2">
    <source>
        <dbReference type="SMART" id="SM00470"/>
    </source>
</evidence>
<dbReference type="PANTHER" id="PTHR33375:SF1">
    <property type="entry name" value="CHROMOSOME-PARTITIONING PROTEIN PARB-RELATED"/>
    <property type="match status" value="1"/>
</dbReference>
<gene>
    <name evidence="3" type="ORF">EHW97_13770</name>
</gene>
<dbReference type="GO" id="GO:0007059">
    <property type="term" value="P:chromosome segregation"/>
    <property type="evidence" value="ECO:0007669"/>
    <property type="project" value="TreeGrafter"/>
</dbReference>
<dbReference type="SUPFAM" id="SSF110849">
    <property type="entry name" value="ParB/Sulfiredoxin"/>
    <property type="match status" value="1"/>
</dbReference>
<dbReference type="Proteomes" id="UP000275225">
    <property type="component" value="Unassembled WGS sequence"/>
</dbReference>
<sequence>MTRGHLVLEHAIDQITRGHAYRRDVEEDLDELCESIARVGILNPPTVTDAYVLIAGQRRLAAMEKLGWRVTPVWIVPGVSDKLSQVLAIRDEQTLRKALKPIEQAELYEELKALYAEDAERRDAATRFGSPHRDAAEDDRAADGEDGGADSAPPDDPAKTDEPKANDTKSRVQAARAVTGRDSRTMLEQIGELRRIAADDDEDPMVRQHAAEALLELNEDGKVNGRFLQVKTRQNLAALTRLAQHPDTPDTVRDAAGAELAALAPDLPAKDAAKESGLALERVRKLQAAAAAEEKVGWADVDPLMRQKHQVRKLVDLLRREHGWWDRFDPAEIGQYADETQWDLIDTYVDGATTFITAATTARATAETEASAGTDAIEEAGAGAGTAQQETAEEAGVEHAEL</sequence>
<protein>
    <recommendedName>
        <fullName evidence="2">ParB-like N-terminal domain-containing protein</fullName>
    </recommendedName>
</protein>
<dbReference type="OrthoDB" id="3176965at2"/>
<organism evidence="3 4">
    <name type="scientific">Aeromicrobium camelliae</name>
    <dbReference type="NCBI Taxonomy" id="1538144"/>
    <lineage>
        <taxon>Bacteria</taxon>
        <taxon>Bacillati</taxon>
        <taxon>Actinomycetota</taxon>
        <taxon>Actinomycetes</taxon>
        <taxon>Propionibacteriales</taxon>
        <taxon>Nocardioidaceae</taxon>
        <taxon>Aeromicrobium</taxon>
    </lineage>
</organism>
<dbReference type="InterPro" id="IPR050336">
    <property type="entry name" value="Chromosome_partition/occlusion"/>
</dbReference>
<dbReference type="PANTHER" id="PTHR33375">
    <property type="entry name" value="CHROMOSOME-PARTITIONING PROTEIN PARB-RELATED"/>
    <property type="match status" value="1"/>
</dbReference>
<evidence type="ECO:0000256" key="1">
    <source>
        <dbReference type="SAM" id="MobiDB-lite"/>
    </source>
</evidence>
<reference evidence="3 4" key="1">
    <citation type="submission" date="2018-11" db="EMBL/GenBank/DDBJ databases">
        <authorList>
            <person name="Li F."/>
        </authorList>
    </citation>
    <scope>NUCLEOTIDE SEQUENCE [LARGE SCALE GENOMIC DNA]</scope>
    <source>
        <strain evidence="3 4">YS17T</strain>
    </source>
</reference>
<comment type="caution">
    <text evidence="3">The sequence shown here is derived from an EMBL/GenBank/DDBJ whole genome shotgun (WGS) entry which is preliminary data.</text>
</comment>
<proteinExistence type="predicted"/>
<dbReference type="RefSeq" id="WP_124237750.1">
    <property type="nucleotide sequence ID" value="NZ_JBHUFI010000017.1"/>
</dbReference>
<feature type="region of interest" description="Disordered" evidence="1">
    <location>
        <begin position="124"/>
        <end position="183"/>
    </location>
</feature>
<keyword evidence="4" id="KW-1185">Reference proteome</keyword>
<dbReference type="GO" id="GO:0005694">
    <property type="term" value="C:chromosome"/>
    <property type="evidence" value="ECO:0007669"/>
    <property type="project" value="TreeGrafter"/>
</dbReference>
<feature type="compositionally biased region" description="Basic and acidic residues" evidence="1">
    <location>
        <begin position="124"/>
        <end position="143"/>
    </location>
</feature>
<dbReference type="SMART" id="SM00470">
    <property type="entry name" value="ParB"/>
    <property type="match status" value="1"/>
</dbReference>
<feature type="compositionally biased region" description="Basic and acidic residues" evidence="1">
    <location>
        <begin position="156"/>
        <end position="170"/>
    </location>
</feature>
<dbReference type="Pfam" id="PF02195">
    <property type="entry name" value="ParB_N"/>
    <property type="match status" value="1"/>
</dbReference>
<dbReference type="InterPro" id="IPR036086">
    <property type="entry name" value="ParB/Sulfiredoxin_sf"/>
</dbReference>
<accession>A0A3N6WKX0</accession>
<dbReference type="EMBL" id="RQJX01000022">
    <property type="protein sequence ID" value="RQN02318.1"/>
    <property type="molecule type" value="Genomic_DNA"/>
</dbReference>
<feature type="region of interest" description="Disordered" evidence="1">
    <location>
        <begin position="382"/>
        <end position="402"/>
    </location>
</feature>
<dbReference type="InterPro" id="IPR003115">
    <property type="entry name" value="ParB_N"/>
</dbReference>
<evidence type="ECO:0000313" key="3">
    <source>
        <dbReference type="EMBL" id="RQN02318.1"/>
    </source>
</evidence>
<feature type="domain" description="ParB-like N-terminal" evidence="2">
    <location>
        <begin position="8"/>
        <end position="95"/>
    </location>
</feature>